<gene>
    <name evidence="1" type="ORF">BKH29_12195</name>
</gene>
<dbReference type="EMBL" id="MSKJ01000036">
    <property type="protein sequence ID" value="OLO43053.1"/>
    <property type="molecule type" value="Genomic_DNA"/>
</dbReference>
<dbReference type="Proteomes" id="UP000186857">
    <property type="component" value="Unassembled WGS sequence"/>
</dbReference>
<reference evidence="1 2" key="1">
    <citation type="submission" date="2016-12" db="EMBL/GenBank/DDBJ databases">
        <title>Genomic Comparison of strains in the 'Actinomyces naeslundii' Group.</title>
        <authorList>
            <person name="Mughal S.R."/>
            <person name="Do T."/>
            <person name="Gilbert S.C."/>
            <person name="Witherden E.A."/>
            <person name="Didelot X."/>
            <person name="Beighton D."/>
        </authorList>
    </citation>
    <scope>NUCLEOTIDE SEQUENCE [LARGE SCALE GENOMIC DNA]</scope>
    <source>
        <strain evidence="1 2">CCUG 33920</strain>
    </source>
</reference>
<evidence type="ECO:0000313" key="2">
    <source>
        <dbReference type="Proteomes" id="UP000186857"/>
    </source>
</evidence>
<evidence type="ECO:0008006" key="3">
    <source>
        <dbReference type="Google" id="ProtNLM"/>
    </source>
</evidence>
<name>A0A1Q8V4N4_9ACTO</name>
<sequence length="130" mass="14369">MDKCFQLRYFPLSILQRIRSKIAHHLHMVGNNSTRLRGSSGTVGKSLNPSTDFLDALKNGGQRLFLSEAVNDALAGHFKHPVEGLSRRLIHQIAAQVCATQSKKSPAQFFPVVPCGEPFLLREPVDEGCD</sequence>
<dbReference type="AlphaFoldDB" id="A0A1Q8V4N4"/>
<comment type="caution">
    <text evidence="1">The sequence shown here is derived from an EMBL/GenBank/DDBJ whole genome shotgun (WGS) entry which is preliminary data.</text>
</comment>
<accession>A0A1Q8V4N4</accession>
<protein>
    <recommendedName>
        <fullName evidence="3">R3H domain-containing protein</fullName>
    </recommendedName>
</protein>
<organism evidence="1 2">
    <name type="scientific">Actinomyces oris</name>
    <dbReference type="NCBI Taxonomy" id="544580"/>
    <lineage>
        <taxon>Bacteria</taxon>
        <taxon>Bacillati</taxon>
        <taxon>Actinomycetota</taxon>
        <taxon>Actinomycetes</taxon>
        <taxon>Actinomycetales</taxon>
        <taxon>Actinomycetaceae</taxon>
        <taxon>Actinomyces</taxon>
    </lineage>
</organism>
<proteinExistence type="predicted"/>
<evidence type="ECO:0000313" key="1">
    <source>
        <dbReference type="EMBL" id="OLO43053.1"/>
    </source>
</evidence>